<dbReference type="InterPro" id="IPR028612">
    <property type="entry name" value="Topoisom_1_IA"/>
</dbReference>
<evidence type="ECO:0000256" key="2">
    <source>
        <dbReference type="ARBA" id="ARBA00009446"/>
    </source>
</evidence>
<comment type="caution">
    <text evidence="14">The sequence shown here is derived from an EMBL/GenBank/DDBJ whole genome shotgun (WGS) entry which is preliminary data.</text>
</comment>
<protein>
    <recommendedName>
        <fullName evidence="10">DNA topoisomerase 1</fullName>
        <ecNumber evidence="10">5.6.2.1</ecNumber>
    </recommendedName>
    <alternativeName>
        <fullName evidence="10">DNA topoisomerase I</fullName>
    </alternativeName>
</protein>
<dbReference type="SMART" id="SM00493">
    <property type="entry name" value="TOPRIM"/>
    <property type="match status" value="1"/>
</dbReference>
<dbReference type="SMART" id="SM00437">
    <property type="entry name" value="TOP1Ac"/>
    <property type="match status" value="1"/>
</dbReference>
<dbReference type="GO" id="GO:0006265">
    <property type="term" value="P:DNA topological change"/>
    <property type="evidence" value="ECO:0007669"/>
    <property type="project" value="UniProtKB-UniRule"/>
</dbReference>
<dbReference type="PANTHER" id="PTHR42785">
    <property type="entry name" value="DNA TOPOISOMERASE, TYPE IA, CORE"/>
    <property type="match status" value="1"/>
</dbReference>
<dbReference type="HAMAP" id="MF_00952">
    <property type="entry name" value="Topoisom_1_prok"/>
    <property type="match status" value="1"/>
</dbReference>
<dbReference type="InterPro" id="IPR003601">
    <property type="entry name" value="Topo_IA_2"/>
</dbReference>
<organism evidence="14 15">
    <name type="scientific">Facklamia hominis</name>
    <dbReference type="NCBI Taxonomy" id="178214"/>
    <lineage>
        <taxon>Bacteria</taxon>
        <taxon>Bacillati</taxon>
        <taxon>Bacillota</taxon>
        <taxon>Bacilli</taxon>
        <taxon>Lactobacillales</taxon>
        <taxon>Aerococcaceae</taxon>
        <taxon>Facklamia</taxon>
    </lineage>
</organism>
<feature type="site" description="Interaction with DNA" evidence="10">
    <location>
        <position position="149"/>
    </location>
</feature>
<feature type="domain" description="Topo IA-type catalytic" evidence="13">
    <location>
        <begin position="130"/>
        <end position="553"/>
    </location>
</feature>
<evidence type="ECO:0000256" key="5">
    <source>
        <dbReference type="ARBA" id="ARBA00022833"/>
    </source>
</evidence>
<comment type="function">
    <text evidence="10">Releases the supercoiling and torsional tension of DNA, which is introduced during the DNA replication and transcription, by transiently cleaving and rejoining one strand of the DNA duplex. Introduces a single-strand break via transesterification at a target site in duplex DNA. The scissile phosphodiester is attacked by the catalytic tyrosine of the enzyme, resulting in the formation of a DNA-(5'-phosphotyrosyl)-enzyme intermediate and the expulsion of a 3'-OH DNA strand. The free DNA strand then undergoes passage around the unbroken strand, thus removing DNA supercoils. Finally, in the religation step, the DNA 3'-OH attacks the covalent intermediate to expel the active-site tyrosine and restore the DNA phosphodiester backbone.</text>
</comment>
<dbReference type="SUPFAM" id="SSF57783">
    <property type="entry name" value="Zinc beta-ribbon"/>
    <property type="match status" value="1"/>
</dbReference>
<evidence type="ECO:0000313" key="14">
    <source>
        <dbReference type="EMBL" id="MDK7187217.1"/>
    </source>
</evidence>
<feature type="site" description="Interaction with DNA" evidence="10">
    <location>
        <position position="144"/>
    </location>
</feature>
<dbReference type="GO" id="GO:0003677">
    <property type="term" value="F:DNA binding"/>
    <property type="evidence" value="ECO:0007669"/>
    <property type="project" value="UniProtKB-KW"/>
</dbReference>
<reference evidence="14" key="1">
    <citation type="submission" date="2023-05" db="EMBL/GenBank/DDBJ databases">
        <title>Cataloging the Phylogenetic Diversity of Human Bladder Bacteria.</title>
        <authorList>
            <person name="Du J."/>
        </authorList>
    </citation>
    <scope>NUCLEOTIDE SEQUENCE</scope>
    <source>
        <strain evidence="14">UMB1231</strain>
    </source>
</reference>
<dbReference type="Gene3D" id="1.10.460.10">
    <property type="entry name" value="Topoisomerase I, domain 2"/>
    <property type="match status" value="1"/>
</dbReference>
<evidence type="ECO:0000256" key="3">
    <source>
        <dbReference type="ARBA" id="ARBA00022723"/>
    </source>
</evidence>
<evidence type="ECO:0000256" key="8">
    <source>
        <dbReference type="ARBA" id="ARBA00023125"/>
    </source>
</evidence>
<dbReference type="InterPro" id="IPR006171">
    <property type="entry name" value="TOPRIM_dom"/>
</dbReference>
<proteinExistence type="inferred from homology"/>
<feature type="site" description="Interaction with DNA" evidence="10">
    <location>
        <position position="156"/>
    </location>
</feature>
<evidence type="ECO:0000259" key="12">
    <source>
        <dbReference type="PROSITE" id="PS50880"/>
    </source>
</evidence>
<dbReference type="InterPro" id="IPR013824">
    <property type="entry name" value="Topo_IA_cen_sub1"/>
</dbReference>
<dbReference type="Gene3D" id="2.70.20.10">
    <property type="entry name" value="Topoisomerase I, domain 3"/>
    <property type="match status" value="1"/>
</dbReference>
<dbReference type="InterPro" id="IPR034149">
    <property type="entry name" value="TOPRIM_TopoI"/>
</dbReference>
<dbReference type="Proteomes" id="UP001229251">
    <property type="component" value="Unassembled WGS sequence"/>
</dbReference>
<evidence type="ECO:0000313" key="15">
    <source>
        <dbReference type="Proteomes" id="UP001229251"/>
    </source>
</evidence>
<evidence type="ECO:0000256" key="4">
    <source>
        <dbReference type="ARBA" id="ARBA00022771"/>
    </source>
</evidence>
<dbReference type="PANTHER" id="PTHR42785:SF1">
    <property type="entry name" value="DNA TOPOISOMERASE"/>
    <property type="match status" value="1"/>
</dbReference>
<feature type="active site" description="O-(5'-phospho-DNA)-tyrosine intermediate" evidence="10">
    <location>
        <position position="299"/>
    </location>
</feature>
<feature type="site" description="Interaction with DNA" evidence="10">
    <location>
        <position position="140"/>
    </location>
</feature>
<feature type="site" description="Interaction with DNA" evidence="10">
    <location>
        <position position="301"/>
    </location>
</feature>
<dbReference type="PROSITE" id="PS00396">
    <property type="entry name" value="TOPO_IA_1"/>
    <property type="match status" value="1"/>
</dbReference>
<dbReference type="SMART" id="SM00436">
    <property type="entry name" value="TOP1Bc"/>
    <property type="match status" value="1"/>
</dbReference>
<comment type="catalytic activity">
    <reaction evidence="1 10">
        <text>ATP-independent breakage of single-stranded DNA, followed by passage and rejoining.</text>
        <dbReference type="EC" id="5.6.2.1"/>
    </reaction>
</comment>
<dbReference type="GO" id="GO:0005694">
    <property type="term" value="C:chromosome"/>
    <property type="evidence" value="ECO:0007669"/>
    <property type="project" value="InterPro"/>
</dbReference>
<feature type="site" description="Interaction with DNA" evidence="10">
    <location>
        <position position="34"/>
    </location>
</feature>
<dbReference type="InterPro" id="IPR000380">
    <property type="entry name" value="Topo_IA"/>
</dbReference>
<dbReference type="InterPro" id="IPR013825">
    <property type="entry name" value="Topo_IA_cen_sub2"/>
</dbReference>
<dbReference type="InterPro" id="IPR013826">
    <property type="entry name" value="Topo_IA_cen_sub3"/>
</dbReference>
<accession>A0AAJ1Q5I0</accession>
<comment type="subunit">
    <text evidence="10">Monomer.</text>
</comment>
<evidence type="ECO:0000256" key="9">
    <source>
        <dbReference type="ARBA" id="ARBA00023235"/>
    </source>
</evidence>
<dbReference type="Gene3D" id="3.40.50.140">
    <property type="match status" value="1"/>
</dbReference>
<dbReference type="InterPro" id="IPR013498">
    <property type="entry name" value="Topo_IA_Znf"/>
</dbReference>
<dbReference type="CDD" id="cd03363">
    <property type="entry name" value="TOPRIM_TopoIA_TopoI"/>
    <property type="match status" value="1"/>
</dbReference>
<feature type="domain" description="Toprim" evidence="12">
    <location>
        <begin position="4"/>
        <end position="114"/>
    </location>
</feature>
<dbReference type="NCBIfam" id="TIGR01051">
    <property type="entry name" value="topA_bact"/>
    <property type="match status" value="1"/>
</dbReference>
<sequence>MAYKYLVIVESPTKAKTIDKYLGRNYKVVASKGHLRDLPKSRMGVNIEEGFEPDYISIRGRGDTIKELRKLAKKAEKVFLASDPDREGEAIAWHLSYLLDLDRNEPNRVVFNEITKAAVKEAFKHPRKIDQDLVDAQQARRILDRIVGYSISPLLWKKIKRGLSAGRVQSTALKIIIDREKQISAFKPEEYWKLTAKFKKGRSQFEADFYGKEGKKLDLNNEDQVNQILTLLDEKEAFTVDKVEESTRQRQPYAPFTTSTMQQDAANRLNFRTGKTMMVAQQLYEGISIKGNTVGLITYMRTDSTRISASAREMACRYIESTYGKNYLGPGQKGNKQQGAQDAHEAIRPSDVTLTPESIKESLSKDQYRLYALIWSRFMASQMANAVFDTIRADISQHSVNFRAKGSRIKFEGFLKVYPTKSDKDNYLPALAQGDAVKLAKLDPSQHFTQPPARYTEAALVKVLEELGIGRPSTYAPTLETLRKRYYVKMEAKRFMPTELGSIVNQVMEEYFPAIVNSDFTANMEGQLDDIEAGGQIWQQVLAEFYKMFEKDLHTAEDQMQEVEIKDEPAGFDCPECGHPMVIKIGRFGKFYACSNFPDCRHTQAIVKEIGVTCPKCHEGQVVERKSKKNRKFFGCSRYPDCDFVSWDQPIARTCPKCGEYLIEKVSRKGKQVKCSSCDYEEDLQN</sequence>
<keyword evidence="4" id="KW-0863">Zinc-finger</keyword>
<dbReference type="PRINTS" id="PR00417">
    <property type="entry name" value="PRTPISMRASEI"/>
</dbReference>
<keyword evidence="9 10" id="KW-0413">Isomerase</keyword>
<evidence type="ECO:0000259" key="13">
    <source>
        <dbReference type="PROSITE" id="PS52039"/>
    </source>
</evidence>
<feature type="site" description="Interaction with DNA" evidence="10">
    <location>
        <position position="485"/>
    </location>
</feature>
<keyword evidence="7 10" id="KW-0799">Topoisomerase</keyword>
<dbReference type="Pfam" id="PF01751">
    <property type="entry name" value="Toprim"/>
    <property type="match status" value="1"/>
</dbReference>
<keyword evidence="6" id="KW-0460">Magnesium</keyword>
<keyword evidence="5" id="KW-0862">Zinc</keyword>
<name>A0AAJ1Q5I0_9LACT</name>
<dbReference type="InterPro" id="IPR003602">
    <property type="entry name" value="Topo_IA_DNA-bd_dom"/>
</dbReference>
<dbReference type="InterPro" id="IPR013497">
    <property type="entry name" value="Topo_IA_cen"/>
</dbReference>
<dbReference type="PROSITE" id="PS52039">
    <property type="entry name" value="TOPO_IA_2"/>
    <property type="match status" value="1"/>
</dbReference>
<comment type="similarity">
    <text evidence="2 10">Belongs to the type IA topoisomerase family.</text>
</comment>
<dbReference type="GO" id="GO:0008270">
    <property type="term" value="F:zinc ion binding"/>
    <property type="evidence" value="ECO:0007669"/>
    <property type="project" value="UniProtKB-KW"/>
</dbReference>
<keyword evidence="8 10" id="KW-0238">DNA-binding</keyword>
<dbReference type="EMBL" id="JASOOE010000006">
    <property type="protein sequence ID" value="MDK7187217.1"/>
    <property type="molecule type" value="Genomic_DNA"/>
</dbReference>
<dbReference type="Gene3D" id="3.30.65.10">
    <property type="entry name" value="Bacterial Topoisomerase I, domain 1"/>
    <property type="match status" value="2"/>
</dbReference>
<evidence type="ECO:0000256" key="1">
    <source>
        <dbReference type="ARBA" id="ARBA00000213"/>
    </source>
</evidence>
<dbReference type="SUPFAM" id="SSF56712">
    <property type="entry name" value="Prokaryotic type I DNA topoisomerase"/>
    <property type="match status" value="1"/>
</dbReference>
<dbReference type="Gene3D" id="1.10.290.10">
    <property type="entry name" value="Topoisomerase I, domain 4"/>
    <property type="match status" value="1"/>
</dbReference>
<dbReference type="InterPro" id="IPR005733">
    <property type="entry name" value="TopoI_bac-type"/>
</dbReference>
<evidence type="ECO:0000256" key="7">
    <source>
        <dbReference type="ARBA" id="ARBA00023029"/>
    </source>
</evidence>
<dbReference type="InterPro" id="IPR023405">
    <property type="entry name" value="Topo_IA_core_domain"/>
</dbReference>
<dbReference type="CDD" id="cd00186">
    <property type="entry name" value="TOP1Ac"/>
    <property type="match status" value="1"/>
</dbReference>
<dbReference type="RefSeq" id="WP_006907650.1">
    <property type="nucleotide sequence ID" value="NZ_JASOOE010000006.1"/>
</dbReference>
<feature type="region of interest" description="Interaction with DNA" evidence="10">
    <location>
        <begin position="164"/>
        <end position="169"/>
    </location>
</feature>
<dbReference type="GO" id="GO:0003917">
    <property type="term" value="F:DNA topoisomerase type I (single strand cut, ATP-independent) activity"/>
    <property type="evidence" value="ECO:0007669"/>
    <property type="project" value="UniProtKB-UniRule"/>
</dbReference>
<dbReference type="AlphaFoldDB" id="A0AAJ1Q5I0"/>
<dbReference type="PROSITE" id="PS50880">
    <property type="entry name" value="TOPRIM"/>
    <property type="match status" value="1"/>
</dbReference>
<dbReference type="InterPro" id="IPR023406">
    <property type="entry name" value="Topo_IA_AS"/>
</dbReference>
<feature type="site" description="Interaction with DNA" evidence="10">
    <location>
        <position position="141"/>
    </location>
</feature>
<dbReference type="Pfam" id="PF01131">
    <property type="entry name" value="Topoisom_bac"/>
    <property type="match status" value="1"/>
</dbReference>
<dbReference type="Pfam" id="PF01396">
    <property type="entry name" value="Zn_ribbon_Top1"/>
    <property type="match status" value="3"/>
</dbReference>
<evidence type="ECO:0000256" key="10">
    <source>
        <dbReference type="HAMAP-Rule" id="MF_00952"/>
    </source>
</evidence>
<keyword evidence="3" id="KW-0479">Metal-binding</keyword>
<evidence type="ECO:0000256" key="6">
    <source>
        <dbReference type="ARBA" id="ARBA00022842"/>
    </source>
</evidence>
<dbReference type="EC" id="5.6.2.1" evidence="10"/>
<gene>
    <name evidence="10 14" type="primary">topA</name>
    <name evidence="14" type="ORF">QP433_04400</name>
</gene>
<evidence type="ECO:0000256" key="11">
    <source>
        <dbReference type="SAM" id="MobiDB-lite"/>
    </source>
</evidence>
<feature type="region of interest" description="Disordered" evidence="11">
    <location>
        <begin position="329"/>
        <end position="352"/>
    </location>
</feature>